<dbReference type="InterPro" id="IPR020843">
    <property type="entry name" value="ER"/>
</dbReference>
<reference evidence="6 7" key="1">
    <citation type="submission" date="2017-05" db="EMBL/GenBank/DDBJ databases">
        <authorList>
            <person name="Varghese N."/>
            <person name="Submissions S."/>
        </authorList>
    </citation>
    <scope>NUCLEOTIDE SEQUENCE [LARGE SCALE GENOMIC DNA]</scope>
    <source>
        <strain evidence="6 7">DSM 28009</strain>
    </source>
</reference>
<dbReference type="GO" id="GO:0005829">
    <property type="term" value="C:cytosol"/>
    <property type="evidence" value="ECO:0007669"/>
    <property type="project" value="TreeGrafter"/>
</dbReference>
<comment type="cofactor">
    <cofactor evidence="1">
        <name>Zn(2+)</name>
        <dbReference type="ChEBI" id="CHEBI:29105"/>
    </cofactor>
</comment>
<dbReference type="EMBL" id="FXTE01000014">
    <property type="protein sequence ID" value="SMO88249.1"/>
    <property type="molecule type" value="Genomic_DNA"/>
</dbReference>
<keyword evidence="2" id="KW-0479">Metal-binding</keyword>
<name>A0A521EWH5_9RHOB</name>
<dbReference type="PANTHER" id="PTHR43880">
    <property type="entry name" value="ALCOHOL DEHYDROGENASE"/>
    <property type="match status" value="1"/>
</dbReference>
<dbReference type="AlphaFoldDB" id="A0A521EWH5"/>
<dbReference type="InterPro" id="IPR036291">
    <property type="entry name" value="NAD(P)-bd_dom_sf"/>
</dbReference>
<dbReference type="PANTHER" id="PTHR43880:SF12">
    <property type="entry name" value="ALCOHOL DEHYDROGENASE CLASS-3"/>
    <property type="match status" value="1"/>
</dbReference>
<proteinExistence type="predicted"/>
<dbReference type="Pfam" id="PF08240">
    <property type="entry name" value="ADH_N"/>
    <property type="match status" value="1"/>
</dbReference>
<evidence type="ECO:0000313" key="6">
    <source>
        <dbReference type="EMBL" id="SMO88249.1"/>
    </source>
</evidence>
<organism evidence="6 7">
    <name type="scientific">Ruegeria faecimaris</name>
    <dbReference type="NCBI Taxonomy" id="686389"/>
    <lineage>
        <taxon>Bacteria</taxon>
        <taxon>Pseudomonadati</taxon>
        <taxon>Pseudomonadota</taxon>
        <taxon>Alphaproteobacteria</taxon>
        <taxon>Rhodobacterales</taxon>
        <taxon>Roseobacteraceae</taxon>
        <taxon>Ruegeria</taxon>
    </lineage>
</organism>
<dbReference type="SUPFAM" id="SSF50129">
    <property type="entry name" value="GroES-like"/>
    <property type="match status" value="2"/>
</dbReference>
<dbReference type="GO" id="GO:0051903">
    <property type="term" value="F:S-(hydroxymethyl)glutathione dehydrogenase [NAD(P)+] activity"/>
    <property type="evidence" value="ECO:0007669"/>
    <property type="project" value="TreeGrafter"/>
</dbReference>
<dbReference type="GO" id="GO:0046294">
    <property type="term" value="P:formaldehyde catabolic process"/>
    <property type="evidence" value="ECO:0007669"/>
    <property type="project" value="TreeGrafter"/>
</dbReference>
<protein>
    <submittedName>
        <fullName evidence="6">Zn-dependent alcohol dehydrogenase</fullName>
    </submittedName>
</protein>
<keyword evidence="4" id="KW-0520">NAD</keyword>
<dbReference type="GO" id="GO:0008270">
    <property type="term" value="F:zinc ion binding"/>
    <property type="evidence" value="ECO:0007669"/>
    <property type="project" value="TreeGrafter"/>
</dbReference>
<dbReference type="SUPFAM" id="SSF51735">
    <property type="entry name" value="NAD(P)-binding Rossmann-fold domains"/>
    <property type="match status" value="1"/>
</dbReference>
<keyword evidence="3" id="KW-0862">Zinc</keyword>
<keyword evidence="7" id="KW-1185">Reference proteome</keyword>
<evidence type="ECO:0000256" key="2">
    <source>
        <dbReference type="ARBA" id="ARBA00022723"/>
    </source>
</evidence>
<evidence type="ECO:0000256" key="1">
    <source>
        <dbReference type="ARBA" id="ARBA00001947"/>
    </source>
</evidence>
<dbReference type="Proteomes" id="UP000319555">
    <property type="component" value="Unassembled WGS sequence"/>
</dbReference>
<dbReference type="SMART" id="SM00829">
    <property type="entry name" value="PKS_ER"/>
    <property type="match status" value="1"/>
</dbReference>
<dbReference type="InterPro" id="IPR011032">
    <property type="entry name" value="GroES-like_sf"/>
</dbReference>
<dbReference type="InterPro" id="IPR013154">
    <property type="entry name" value="ADH-like_N"/>
</dbReference>
<dbReference type="Pfam" id="PF00107">
    <property type="entry name" value="ADH_zinc_N"/>
    <property type="match status" value="1"/>
</dbReference>
<evidence type="ECO:0000313" key="7">
    <source>
        <dbReference type="Proteomes" id="UP000319555"/>
    </source>
</evidence>
<dbReference type="Gene3D" id="3.40.50.720">
    <property type="entry name" value="NAD(P)-binding Rossmann-like Domain"/>
    <property type="match status" value="1"/>
</dbReference>
<dbReference type="Gene3D" id="3.90.180.10">
    <property type="entry name" value="Medium-chain alcohol dehydrogenases, catalytic domain"/>
    <property type="match status" value="1"/>
</dbReference>
<evidence type="ECO:0000259" key="5">
    <source>
        <dbReference type="SMART" id="SM00829"/>
    </source>
</evidence>
<evidence type="ECO:0000256" key="3">
    <source>
        <dbReference type="ARBA" id="ARBA00022833"/>
    </source>
</evidence>
<accession>A0A521EWH5</accession>
<dbReference type="FunFam" id="3.40.50.720:FF:000003">
    <property type="entry name" value="S-(hydroxymethyl)glutathione dehydrogenase"/>
    <property type="match status" value="1"/>
</dbReference>
<gene>
    <name evidence="6" type="ORF">SAMN06265380_11448</name>
</gene>
<feature type="domain" description="Enoyl reductase (ER)" evidence="5">
    <location>
        <begin position="36"/>
        <end position="384"/>
    </location>
</feature>
<sequence length="389" mass="40266">MTMTVSALQVIPNRATVIKTEYEDIMQSIKAAVCRAFDKPLVIEDVLIAPPAAGEVEVTLDAVAICHSDISFASGAWGGFLPAVYGHEAAGVITATGGMTEGFEVGDSVVVTLIRACGSCPSCAGGKPTLCETPHDTVKGPLRTADGGPLEQAMACGAFAEKVVVSHRQIVRIPEALPKDVASLLSCGVITGVGAAVNAAGLRPGQDVVVIGAGGVGLNAIQGARIAGARRIVAVDITEDKLAIAKEFGATHGVLATLDAPWKAAYRALGGRGADAVLITVGAIPAYDQAVRYLGRGGKAIMIGMPHSGDMASYEPVVLAALGQGLIGSKMGDVVIQRDIPWMIDLYEQGRLRLDELISGRWSLSQINEAIADTKTGSAKRNVIMFDRA</sequence>
<dbReference type="InterPro" id="IPR013149">
    <property type="entry name" value="ADH-like_C"/>
</dbReference>
<evidence type="ECO:0000256" key="4">
    <source>
        <dbReference type="ARBA" id="ARBA00023027"/>
    </source>
</evidence>